<feature type="region of interest" description="Disordered" evidence="1">
    <location>
        <begin position="1"/>
        <end position="33"/>
    </location>
</feature>
<organism evidence="2 3">
    <name type="scientific">Nephila pilipes</name>
    <name type="common">Giant wood spider</name>
    <name type="synonym">Nephila maculata</name>
    <dbReference type="NCBI Taxonomy" id="299642"/>
    <lineage>
        <taxon>Eukaryota</taxon>
        <taxon>Metazoa</taxon>
        <taxon>Ecdysozoa</taxon>
        <taxon>Arthropoda</taxon>
        <taxon>Chelicerata</taxon>
        <taxon>Arachnida</taxon>
        <taxon>Araneae</taxon>
        <taxon>Araneomorphae</taxon>
        <taxon>Entelegynae</taxon>
        <taxon>Araneoidea</taxon>
        <taxon>Nephilidae</taxon>
        <taxon>Nephila</taxon>
    </lineage>
</organism>
<dbReference type="Proteomes" id="UP000887013">
    <property type="component" value="Unassembled WGS sequence"/>
</dbReference>
<name>A0A8X6IVP2_NEPPI</name>
<feature type="compositionally biased region" description="Basic and acidic residues" evidence="1">
    <location>
        <begin position="9"/>
        <end position="24"/>
    </location>
</feature>
<dbReference type="AlphaFoldDB" id="A0A8X6IVP2"/>
<keyword evidence="3" id="KW-1185">Reference proteome</keyword>
<sequence>MHLLSCSKIIDDDNHDEEQKNETNDDKEESDDSDMDFAGFLKVVCRGEVNRNPVIVMDFQEQEVDKNKKFYYAKNGLLLRVKTRVMRIFQRQAVLAEIRRS</sequence>
<evidence type="ECO:0000313" key="2">
    <source>
        <dbReference type="EMBL" id="GFS62060.1"/>
    </source>
</evidence>
<accession>A0A8X6IVP2</accession>
<comment type="caution">
    <text evidence="2">The sequence shown here is derived from an EMBL/GenBank/DDBJ whole genome shotgun (WGS) entry which is preliminary data.</text>
</comment>
<dbReference type="EMBL" id="BMAW01093767">
    <property type="protein sequence ID" value="GFS62060.1"/>
    <property type="molecule type" value="Genomic_DNA"/>
</dbReference>
<proteinExistence type="predicted"/>
<gene>
    <name evidence="2" type="ORF">NPIL_482741</name>
</gene>
<evidence type="ECO:0000313" key="3">
    <source>
        <dbReference type="Proteomes" id="UP000887013"/>
    </source>
</evidence>
<reference evidence="2" key="1">
    <citation type="submission" date="2020-08" db="EMBL/GenBank/DDBJ databases">
        <title>Multicomponent nature underlies the extraordinary mechanical properties of spider dragline silk.</title>
        <authorList>
            <person name="Kono N."/>
            <person name="Nakamura H."/>
            <person name="Mori M."/>
            <person name="Yoshida Y."/>
            <person name="Ohtoshi R."/>
            <person name="Malay A.D."/>
            <person name="Moran D.A.P."/>
            <person name="Tomita M."/>
            <person name="Numata K."/>
            <person name="Arakawa K."/>
        </authorList>
    </citation>
    <scope>NUCLEOTIDE SEQUENCE</scope>
</reference>
<evidence type="ECO:0000256" key="1">
    <source>
        <dbReference type="SAM" id="MobiDB-lite"/>
    </source>
</evidence>
<protein>
    <submittedName>
        <fullName evidence="2">Uncharacterized protein</fullName>
    </submittedName>
</protein>